<keyword evidence="2" id="KW-0614">Plasmid</keyword>
<feature type="region of interest" description="Disordered" evidence="1">
    <location>
        <begin position="100"/>
        <end position="132"/>
    </location>
</feature>
<geneLocation type="plasmid" evidence="2">
    <name>pl1WSM5005</name>
</geneLocation>
<evidence type="ECO:0000256" key="1">
    <source>
        <dbReference type="SAM" id="MobiDB-lite"/>
    </source>
</evidence>
<feature type="compositionally biased region" description="Low complexity" evidence="1">
    <location>
        <begin position="100"/>
        <end position="109"/>
    </location>
</feature>
<name>A0A1I9YV85_9BURK</name>
<dbReference type="EMBL" id="CP017563">
    <property type="protein sequence ID" value="APA90149.1"/>
    <property type="molecule type" value="Genomic_DNA"/>
</dbReference>
<evidence type="ECO:0000313" key="2">
    <source>
        <dbReference type="EMBL" id="APA90149.1"/>
    </source>
</evidence>
<gene>
    <name evidence="2" type="ORF">BJG93_30370</name>
</gene>
<organism evidence="2">
    <name type="scientific">Paraburkholderia sprentiae WSM5005</name>
    <dbReference type="NCBI Taxonomy" id="754502"/>
    <lineage>
        <taxon>Bacteria</taxon>
        <taxon>Pseudomonadati</taxon>
        <taxon>Pseudomonadota</taxon>
        <taxon>Betaproteobacteria</taxon>
        <taxon>Burkholderiales</taxon>
        <taxon>Burkholderiaceae</taxon>
        <taxon>Paraburkholderia</taxon>
    </lineage>
</organism>
<reference evidence="2" key="1">
    <citation type="submission" date="2016-09" db="EMBL/GenBank/DDBJ databases">
        <title>The Complete Genome of Burkholderia sprentiae wsm5005.</title>
        <authorList>
            <person name="De Meyer S."/>
            <person name="Wang P."/>
            <person name="Terpolilli J."/>
        </authorList>
    </citation>
    <scope>NUCLEOTIDE SEQUENCE [LARGE SCALE GENOMIC DNA]</scope>
    <source>
        <strain evidence="2">WSM5005</strain>
        <plasmid evidence="2">pl1WSM5005</plasmid>
    </source>
</reference>
<feature type="region of interest" description="Disordered" evidence="1">
    <location>
        <begin position="22"/>
        <end position="57"/>
    </location>
</feature>
<protein>
    <submittedName>
        <fullName evidence="2">Uncharacterized protein</fullName>
    </submittedName>
</protein>
<dbReference type="AlphaFoldDB" id="A0A1I9YV85"/>
<accession>A0A1I9YV85</accession>
<proteinExistence type="predicted"/>
<sequence>MMTVAGGMVVFWGEAFEALPVDPEFGSDGEPALSPAVEPDRSVGPVPLEGAGDEPFATVVAPPGEVAIPELVVPVELAMPAVPVPVEGAAAVPDGFAELPVEEPPASAVPLPPPPHALNTTLPPSAVRLPRN</sequence>